<evidence type="ECO:0000313" key="2">
    <source>
        <dbReference type="EMBL" id="KAJ1186245.1"/>
    </source>
</evidence>
<dbReference type="Proteomes" id="UP001066276">
    <property type="component" value="Chromosome 3_1"/>
</dbReference>
<reference evidence="2" key="1">
    <citation type="journal article" date="2022" name="bioRxiv">
        <title>Sequencing and chromosome-scale assembly of the giantPleurodeles waltlgenome.</title>
        <authorList>
            <person name="Brown T."/>
            <person name="Elewa A."/>
            <person name="Iarovenko S."/>
            <person name="Subramanian E."/>
            <person name="Araus A.J."/>
            <person name="Petzold A."/>
            <person name="Susuki M."/>
            <person name="Suzuki K.-i.T."/>
            <person name="Hayashi T."/>
            <person name="Toyoda A."/>
            <person name="Oliveira C."/>
            <person name="Osipova E."/>
            <person name="Leigh N.D."/>
            <person name="Simon A."/>
            <person name="Yun M.H."/>
        </authorList>
    </citation>
    <scope>NUCLEOTIDE SEQUENCE</scope>
    <source>
        <strain evidence="2">20211129_DDA</strain>
        <tissue evidence="2">Liver</tissue>
    </source>
</reference>
<organism evidence="2 3">
    <name type="scientific">Pleurodeles waltl</name>
    <name type="common">Iberian ribbed newt</name>
    <dbReference type="NCBI Taxonomy" id="8319"/>
    <lineage>
        <taxon>Eukaryota</taxon>
        <taxon>Metazoa</taxon>
        <taxon>Chordata</taxon>
        <taxon>Craniata</taxon>
        <taxon>Vertebrata</taxon>
        <taxon>Euteleostomi</taxon>
        <taxon>Amphibia</taxon>
        <taxon>Batrachia</taxon>
        <taxon>Caudata</taxon>
        <taxon>Salamandroidea</taxon>
        <taxon>Salamandridae</taxon>
        <taxon>Pleurodelinae</taxon>
        <taxon>Pleurodeles</taxon>
    </lineage>
</organism>
<keyword evidence="3" id="KW-1185">Reference proteome</keyword>
<feature type="region of interest" description="Disordered" evidence="1">
    <location>
        <begin position="57"/>
        <end position="88"/>
    </location>
</feature>
<accession>A0AAV7UBD2</accession>
<dbReference type="EMBL" id="JANPWB010000005">
    <property type="protein sequence ID" value="KAJ1186245.1"/>
    <property type="molecule type" value="Genomic_DNA"/>
</dbReference>
<protein>
    <submittedName>
        <fullName evidence="2">Uncharacterized protein</fullName>
    </submittedName>
</protein>
<evidence type="ECO:0000313" key="3">
    <source>
        <dbReference type="Proteomes" id="UP001066276"/>
    </source>
</evidence>
<comment type="caution">
    <text evidence="2">The sequence shown here is derived from an EMBL/GenBank/DDBJ whole genome shotgun (WGS) entry which is preliminary data.</text>
</comment>
<sequence>MLRSRERGPAKAIAVKSPKNGWHDIILISEIHLPKVVAMPVECDRWLGRNLCVSPATAENQDGGRARVPARLSSSLGEKRTGGLRPRG</sequence>
<proteinExistence type="predicted"/>
<evidence type="ECO:0000256" key="1">
    <source>
        <dbReference type="SAM" id="MobiDB-lite"/>
    </source>
</evidence>
<dbReference type="AlphaFoldDB" id="A0AAV7UBD2"/>
<gene>
    <name evidence="2" type="ORF">NDU88_003028</name>
</gene>
<name>A0AAV7UBD2_PLEWA</name>